<dbReference type="Proteomes" id="UP000814033">
    <property type="component" value="Unassembled WGS sequence"/>
</dbReference>
<reference evidence="1" key="2">
    <citation type="journal article" date="2022" name="New Phytol.">
        <title>Evolutionary transition to the ectomycorrhizal habit in the genomes of a hyperdiverse lineage of mushroom-forming fungi.</title>
        <authorList>
            <person name="Looney B."/>
            <person name="Miyauchi S."/>
            <person name="Morin E."/>
            <person name="Drula E."/>
            <person name="Courty P.E."/>
            <person name="Kohler A."/>
            <person name="Kuo A."/>
            <person name="LaButti K."/>
            <person name="Pangilinan J."/>
            <person name="Lipzen A."/>
            <person name="Riley R."/>
            <person name="Andreopoulos W."/>
            <person name="He G."/>
            <person name="Johnson J."/>
            <person name="Nolan M."/>
            <person name="Tritt A."/>
            <person name="Barry K.W."/>
            <person name="Grigoriev I.V."/>
            <person name="Nagy L.G."/>
            <person name="Hibbett D."/>
            <person name="Henrissat B."/>
            <person name="Matheny P.B."/>
            <person name="Labbe J."/>
            <person name="Martin F.M."/>
        </authorList>
    </citation>
    <scope>NUCLEOTIDE SEQUENCE</scope>
    <source>
        <strain evidence="1">FP105234-sp</strain>
    </source>
</reference>
<evidence type="ECO:0000313" key="1">
    <source>
        <dbReference type="EMBL" id="KAI0053971.1"/>
    </source>
</evidence>
<dbReference type="EMBL" id="MU275838">
    <property type="protein sequence ID" value="KAI0053971.1"/>
    <property type="molecule type" value="Genomic_DNA"/>
</dbReference>
<sequence length="168" mass="18056">MDTRARCEPSLPSGILVPLLGPASPSLRTKVLTFKAPAVQSCLVRVFTHMDVAWDPRMSDMQLGSRTRVSLHKYRLAPTAVVPMYEPAPGGFLTFSTSSLDGSLKLAHGLPPFALSSVMDEISFVGPEACGPGCSRIPCDTAECPIALPLRTFEHTAFDARCSVNSHL</sequence>
<proteinExistence type="predicted"/>
<name>A0ACB8SE21_9AGAM</name>
<gene>
    <name evidence="1" type="ORF">FA95DRAFT_1551750</name>
</gene>
<comment type="caution">
    <text evidence="1">The sequence shown here is derived from an EMBL/GenBank/DDBJ whole genome shotgun (WGS) entry which is preliminary data.</text>
</comment>
<organism evidence="1 2">
    <name type="scientific">Auriscalpium vulgare</name>
    <dbReference type="NCBI Taxonomy" id="40419"/>
    <lineage>
        <taxon>Eukaryota</taxon>
        <taxon>Fungi</taxon>
        <taxon>Dikarya</taxon>
        <taxon>Basidiomycota</taxon>
        <taxon>Agaricomycotina</taxon>
        <taxon>Agaricomycetes</taxon>
        <taxon>Russulales</taxon>
        <taxon>Auriscalpiaceae</taxon>
        <taxon>Auriscalpium</taxon>
    </lineage>
</organism>
<evidence type="ECO:0000313" key="2">
    <source>
        <dbReference type="Proteomes" id="UP000814033"/>
    </source>
</evidence>
<accession>A0ACB8SE21</accession>
<keyword evidence="2" id="KW-1185">Reference proteome</keyword>
<protein>
    <submittedName>
        <fullName evidence="1">Uncharacterized protein</fullName>
    </submittedName>
</protein>
<reference evidence="1" key="1">
    <citation type="submission" date="2021-02" db="EMBL/GenBank/DDBJ databases">
        <authorList>
            <consortium name="DOE Joint Genome Institute"/>
            <person name="Ahrendt S."/>
            <person name="Looney B.P."/>
            <person name="Miyauchi S."/>
            <person name="Morin E."/>
            <person name="Drula E."/>
            <person name="Courty P.E."/>
            <person name="Chicoki N."/>
            <person name="Fauchery L."/>
            <person name="Kohler A."/>
            <person name="Kuo A."/>
            <person name="Labutti K."/>
            <person name="Pangilinan J."/>
            <person name="Lipzen A."/>
            <person name="Riley R."/>
            <person name="Andreopoulos W."/>
            <person name="He G."/>
            <person name="Johnson J."/>
            <person name="Barry K.W."/>
            <person name="Grigoriev I.V."/>
            <person name="Nagy L."/>
            <person name="Hibbett D."/>
            <person name="Henrissat B."/>
            <person name="Matheny P.B."/>
            <person name="Labbe J."/>
            <person name="Martin F."/>
        </authorList>
    </citation>
    <scope>NUCLEOTIDE SEQUENCE</scope>
    <source>
        <strain evidence="1">FP105234-sp</strain>
    </source>
</reference>